<feature type="region of interest" description="Disordered" evidence="6">
    <location>
        <begin position="289"/>
        <end position="339"/>
    </location>
</feature>
<dbReference type="SMART" id="SM00229">
    <property type="entry name" value="RasGEFN"/>
    <property type="match status" value="1"/>
</dbReference>
<dbReference type="SUPFAM" id="SSF48366">
    <property type="entry name" value="Ras GEF"/>
    <property type="match status" value="1"/>
</dbReference>
<dbReference type="Pfam" id="PF00018">
    <property type="entry name" value="SH3_1"/>
    <property type="match status" value="1"/>
</dbReference>
<dbReference type="InterPro" id="IPR000651">
    <property type="entry name" value="Ras-like_Gua-exchang_fac_N"/>
</dbReference>
<keyword evidence="2" id="KW-0132">Cell division</keyword>
<name>A0A1E4RGH3_9ASCO</name>
<feature type="domain" description="Ras-GEF" evidence="8">
    <location>
        <begin position="1062"/>
        <end position="1299"/>
    </location>
</feature>
<dbReference type="Gene3D" id="1.20.870.10">
    <property type="entry name" value="Son of sevenless (SoS) protein Chain: S domain 1"/>
    <property type="match status" value="1"/>
</dbReference>
<keyword evidence="3 4" id="KW-0344">Guanine-nucleotide releasing factor</keyword>
<keyword evidence="11" id="KW-1185">Reference proteome</keyword>
<evidence type="ECO:0000313" key="11">
    <source>
        <dbReference type="Proteomes" id="UP000095085"/>
    </source>
</evidence>
<dbReference type="InterPro" id="IPR008937">
    <property type="entry name" value="Ras-like_GEF"/>
</dbReference>
<feature type="compositionally biased region" description="Low complexity" evidence="6">
    <location>
        <begin position="475"/>
        <end position="497"/>
    </location>
</feature>
<dbReference type="SMART" id="SM00326">
    <property type="entry name" value="SH3"/>
    <property type="match status" value="1"/>
</dbReference>
<dbReference type="Gene3D" id="1.10.840.10">
    <property type="entry name" value="Ras guanine-nucleotide exchange factors catalytic domain"/>
    <property type="match status" value="1"/>
</dbReference>
<feature type="compositionally biased region" description="Polar residues" evidence="6">
    <location>
        <begin position="1301"/>
        <end position="1322"/>
    </location>
</feature>
<feature type="compositionally biased region" description="Low complexity" evidence="6">
    <location>
        <begin position="329"/>
        <end position="339"/>
    </location>
</feature>
<dbReference type="STRING" id="984485.A0A1E4RGH3"/>
<evidence type="ECO:0000256" key="5">
    <source>
        <dbReference type="PROSITE-ProRule" id="PRU00192"/>
    </source>
</evidence>
<feature type="domain" description="SH3" evidence="7">
    <location>
        <begin position="33"/>
        <end position="97"/>
    </location>
</feature>
<dbReference type="GO" id="GO:0051301">
    <property type="term" value="P:cell division"/>
    <property type="evidence" value="ECO:0007669"/>
    <property type="project" value="UniProtKB-KW"/>
</dbReference>
<dbReference type="CDD" id="cd06224">
    <property type="entry name" value="REM"/>
    <property type="match status" value="1"/>
</dbReference>
<feature type="region of interest" description="Disordered" evidence="6">
    <location>
        <begin position="694"/>
        <end position="713"/>
    </location>
</feature>
<evidence type="ECO:0000256" key="4">
    <source>
        <dbReference type="PROSITE-ProRule" id="PRU00168"/>
    </source>
</evidence>
<feature type="region of interest" description="Disordered" evidence="6">
    <location>
        <begin position="1296"/>
        <end position="1322"/>
    </location>
</feature>
<dbReference type="GO" id="GO:0007265">
    <property type="term" value="P:Ras protein signal transduction"/>
    <property type="evidence" value="ECO:0007669"/>
    <property type="project" value="TreeGrafter"/>
</dbReference>
<keyword evidence="1 5" id="KW-0728">SH3 domain</keyword>
<evidence type="ECO:0000259" key="9">
    <source>
        <dbReference type="PROSITE" id="PS50212"/>
    </source>
</evidence>
<dbReference type="InterPro" id="IPR001452">
    <property type="entry name" value="SH3_domain"/>
</dbReference>
<dbReference type="Pfam" id="PF00617">
    <property type="entry name" value="RasGEF"/>
    <property type="match status" value="1"/>
</dbReference>
<evidence type="ECO:0000259" key="7">
    <source>
        <dbReference type="PROSITE" id="PS50002"/>
    </source>
</evidence>
<sequence length="1322" mass="151748">MSYMDEIPPDVISPNEVIDSKNEDNQTKAKSIKSVDMVVAIYDFPGTQHTHLPLNMGDTVSILAKSDSGWWDGVIVTSKNEYLRGWIPSNYVRSVNYVQPVLNQLKNNKEIDSITAANTAANVLIPSFNNILQKNLFDLERNSPSNSVRKNSVVSFASSETSIPSDSKINKDQKDSTASQSQLQVSHTTDNTPTASFSAPSIASSDNTPFVSTSDAEKLASEYKLSNHRNIVWLPRLSGSGDVVFFSEILNVYCESCPMSPYMPDVDEDEDDEKLDLPSKLAMNDNPIINHDLEFNNDNDNDQQQQQQHGQNQSGQNPKNFDPLKRDSTSSLHSQSSGQSSYHHFNQPFFAIPGLFYSHTNDLMYWTQLKERFNYLLDLSFKALKDHNKQLFSTHFTKLTKVISIIASASRLIQNDFINTKYENSIRRKLKRIAGAYSQIYINGILHLSYMHYSQEASNAELFSFDISKLNKSTSLPNSTLQSTSSSFSTIRQNSNDNNDDGNDITYLNHIQIELEILRLNINSITKIFLKLTKDKKIKKSDYDGSDASDDDSGEDRYNVLPQVYPRFITNEFNGGNWCNPFFATKNSALNASGDDLKNRYHLKNIIDKDAYDSIKKSTDEMTKLSKETLEFLNPDVQHKYYNDDLKNERNTQILRLIYKYLYHAGVTIDLIESFDFTVFCLIKRYASNENMEFEKNDDTKNDGNNPQRSTSGSNLNFDYPIVLEFFHYKQQFHDLISNIVMATQTLTVQDPDVFRGMKDDDPLFYNRDILKIPIERASLLVSNILSNQTSQNKGGSISLNPDELMSNILLDGTKFFESILNIIQQLIDERETILNYATRVMHDDFNVQLLLIERNNTILSEKSEDGHLYYTSKKSNDIPWYLEGDDEYDLLLDVKGNIKGGTKEALIAHLTHHDLFDSNFNTAFILTFPTMMKIGEFINLLINRFNIEAPEGLSYEEYNTWISKKQNPIRLRVMNIMKLLIEKHWCNSYYNEYVLKRWLKFAQTSAVQSFSIGKVLSNNLTKLLNGEVICKDREPSTPDSKTPAPLTKGFLLKRIKLLDIDYIELARQLTLREFSLYAKITKLACISKVWGKKSGLKENIEPITNFIKASNQLTNYVGYMILRKEDPRRRVQVIRYFVQVAEKCRQLNNFSSMTAIISALYSSPIHRLKKTWKYVSTDTMAHLQNMNKLMNSSRNFNEYRDVLKFVGSESCIPFFGVYLSDLTFVYHGNTDHLLNRPRMLNFAKRAKTSEIVLGIDRFKSTAYNLQVVPEIQKYLDQWFEKSPTNEKQYEISLTLEPREQPQNTDANNASSRNSKIFRSVV</sequence>
<evidence type="ECO:0000259" key="8">
    <source>
        <dbReference type="PROSITE" id="PS50009"/>
    </source>
</evidence>
<organism evidence="10 11">
    <name type="scientific">Hyphopichia burtonii NRRL Y-1933</name>
    <dbReference type="NCBI Taxonomy" id="984485"/>
    <lineage>
        <taxon>Eukaryota</taxon>
        <taxon>Fungi</taxon>
        <taxon>Dikarya</taxon>
        <taxon>Ascomycota</taxon>
        <taxon>Saccharomycotina</taxon>
        <taxon>Pichiomycetes</taxon>
        <taxon>Debaryomycetaceae</taxon>
        <taxon>Hyphopichia</taxon>
    </lineage>
</organism>
<dbReference type="PROSITE" id="PS50212">
    <property type="entry name" value="RASGEF_NTER"/>
    <property type="match status" value="1"/>
</dbReference>
<feature type="domain" description="N-terminal Ras-GEF" evidence="9">
    <location>
        <begin position="895"/>
        <end position="1029"/>
    </location>
</feature>
<evidence type="ECO:0000256" key="1">
    <source>
        <dbReference type="ARBA" id="ARBA00022443"/>
    </source>
</evidence>
<dbReference type="Gene3D" id="2.30.30.40">
    <property type="entry name" value="SH3 Domains"/>
    <property type="match status" value="1"/>
</dbReference>
<dbReference type="PANTHER" id="PTHR23113:SF368">
    <property type="entry name" value="CELL DIVISION CONTROL PROTEIN 25"/>
    <property type="match status" value="1"/>
</dbReference>
<dbReference type="PROSITE" id="PS50002">
    <property type="entry name" value="SH3"/>
    <property type="match status" value="1"/>
</dbReference>
<dbReference type="EMBL" id="KV454542">
    <property type="protein sequence ID" value="ODV66311.1"/>
    <property type="molecule type" value="Genomic_DNA"/>
</dbReference>
<accession>A0A1E4RGH3</accession>
<dbReference type="InterPro" id="IPR019804">
    <property type="entry name" value="Ras_G-nucl-exch_fac_CS"/>
</dbReference>
<gene>
    <name evidence="10" type="ORF">HYPBUDRAFT_140464</name>
</gene>
<dbReference type="RefSeq" id="XP_020075378.1">
    <property type="nucleotide sequence ID" value="XM_020219750.1"/>
</dbReference>
<feature type="compositionally biased region" description="Low complexity" evidence="6">
    <location>
        <begin position="302"/>
        <end position="317"/>
    </location>
</feature>
<evidence type="ECO:0000256" key="3">
    <source>
        <dbReference type="ARBA" id="ARBA00022658"/>
    </source>
</evidence>
<dbReference type="GO" id="GO:0005886">
    <property type="term" value="C:plasma membrane"/>
    <property type="evidence" value="ECO:0007669"/>
    <property type="project" value="TreeGrafter"/>
</dbReference>
<dbReference type="PROSITE" id="PS50009">
    <property type="entry name" value="RASGEF_CAT"/>
    <property type="match status" value="1"/>
</dbReference>
<reference evidence="11" key="1">
    <citation type="submission" date="2016-05" db="EMBL/GenBank/DDBJ databases">
        <title>Comparative genomics of biotechnologically important yeasts.</title>
        <authorList>
            <consortium name="DOE Joint Genome Institute"/>
            <person name="Riley R."/>
            <person name="Haridas S."/>
            <person name="Wolfe K.H."/>
            <person name="Lopes M.R."/>
            <person name="Hittinger C.T."/>
            <person name="Goker M."/>
            <person name="Salamov A."/>
            <person name="Wisecaver J."/>
            <person name="Long T.M."/>
            <person name="Aerts A.L."/>
            <person name="Barry K."/>
            <person name="Choi C."/>
            <person name="Clum A."/>
            <person name="Coughlan A.Y."/>
            <person name="Deshpande S."/>
            <person name="Douglass A.P."/>
            <person name="Hanson S.J."/>
            <person name="Klenk H.-P."/>
            <person name="Labutti K."/>
            <person name="Lapidus A."/>
            <person name="Lindquist E."/>
            <person name="Lipzen A."/>
            <person name="Meier-Kolthoff J.P."/>
            <person name="Ohm R.A."/>
            <person name="Otillar R.P."/>
            <person name="Pangilinan J."/>
            <person name="Peng Y."/>
            <person name="Rokas A."/>
            <person name="Rosa C.A."/>
            <person name="Scheuner C."/>
            <person name="Sibirny A.A."/>
            <person name="Slot J.C."/>
            <person name="Stielow J.B."/>
            <person name="Sun H."/>
            <person name="Kurtzman C.P."/>
            <person name="Blackwell M."/>
            <person name="Grigoriev I.V."/>
            <person name="Jeffries T.W."/>
        </authorList>
    </citation>
    <scope>NUCLEOTIDE SEQUENCE [LARGE SCALE GENOMIC DNA]</scope>
    <source>
        <strain evidence="11">NRRL Y-1933</strain>
    </source>
</reference>
<dbReference type="CDD" id="cd00155">
    <property type="entry name" value="RasGEF"/>
    <property type="match status" value="1"/>
</dbReference>
<keyword evidence="2" id="KW-0131">Cell cycle</keyword>
<dbReference type="InterPro" id="IPR023578">
    <property type="entry name" value="Ras_GEF_dom_sf"/>
</dbReference>
<dbReference type="PROSITE" id="PS00720">
    <property type="entry name" value="RASGEF"/>
    <property type="match status" value="1"/>
</dbReference>
<feature type="compositionally biased region" description="Polar residues" evidence="6">
    <location>
        <begin position="703"/>
        <end position="713"/>
    </location>
</feature>
<dbReference type="SUPFAM" id="SSF50044">
    <property type="entry name" value="SH3-domain"/>
    <property type="match status" value="1"/>
</dbReference>
<feature type="region of interest" description="Disordered" evidence="6">
    <location>
        <begin position="162"/>
        <end position="211"/>
    </location>
</feature>
<evidence type="ECO:0000256" key="6">
    <source>
        <dbReference type="SAM" id="MobiDB-lite"/>
    </source>
</evidence>
<feature type="compositionally biased region" description="Polar residues" evidence="6">
    <location>
        <begin position="176"/>
        <end position="211"/>
    </location>
</feature>
<dbReference type="CDD" id="cd11883">
    <property type="entry name" value="SH3_Sdc25"/>
    <property type="match status" value="1"/>
</dbReference>
<dbReference type="GO" id="GO:0005085">
    <property type="term" value="F:guanyl-nucleotide exchange factor activity"/>
    <property type="evidence" value="ECO:0007669"/>
    <property type="project" value="UniProtKB-KW"/>
</dbReference>
<dbReference type="InterPro" id="IPR036028">
    <property type="entry name" value="SH3-like_dom_sf"/>
</dbReference>
<dbReference type="PRINTS" id="PR00452">
    <property type="entry name" value="SH3DOMAIN"/>
</dbReference>
<dbReference type="SMART" id="SM00147">
    <property type="entry name" value="RasGEF"/>
    <property type="match status" value="1"/>
</dbReference>
<dbReference type="InterPro" id="IPR001895">
    <property type="entry name" value="RASGEF_cat_dom"/>
</dbReference>
<proteinExistence type="predicted"/>
<dbReference type="OrthoDB" id="546434at2759"/>
<dbReference type="GeneID" id="30994300"/>
<dbReference type="PANTHER" id="PTHR23113">
    <property type="entry name" value="GUANINE NUCLEOTIDE EXCHANGE FACTOR"/>
    <property type="match status" value="1"/>
</dbReference>
<evidence type="ECO:0000313" key="10">
    <source>
        <dbReference type="EMBL" id="ODV66311.1"/>
    </source>
</evidence>
<dbReference type="Proteomes" id="UP000095085">
    <property type="component" value="Unassembled WGS sequence"/>
</dbReference>
<feature type="region of interest" description="Disordered" evidence="6">
    <location>
        <begin position="475"/>
        <end position="502"/>
    </location>
</feature>
<protein>
    <submittedName>
        <fullName evidence="10">Ras GEF</fullName>
    </submittedName>
</protein>
<dbReference type="Pfam" id="PF00618">
    <property type="entry name" value="RasGEF_N"/>
    <property type="match status" value="1"/>
</dbReference>
<evidence type="ECO:0000256" key="2">
    <source>
        <dbReference type="ARBA" id="ARBA00022618"/>
    </source>
</evidence>
<dbReference type="InterPro" id="IPR036964">
    <property type="entry name" value="RASGEF_cat_dom_sf"/>
</dbReference>